<name>A0A0E9TBR0_ANGAN</name>
<protein>
    <submittedName>
        <fullName evidence="1">Uncharacterized protein</fullName>
    </submittedName>
</protein>
<dbReference type="AlphaFoldDB" id="A0A0E9TBR0"/>
<sequence>MHVIQSFRCGTPINCNKGARGWEQTSSFIVAFTVSSSPENCLKNM</sequence>
<organism evidence="1">
    <name type="scientific">Anguilla anguilla</name>
    <name type="common">European freshwater eel</name>
    <name type="synonym">Muraena anguilla</name>
    <dbReference type="NCBI Taxonomy" id="7936"/>
    <lineage>
        <taxon>Eukaryota</taxon>
        <taxon>Metazoa</taxon>
        <taxon>Chordata</taxon>
        <taxon>Craniata</taxon>
        <taxon>Vertebrata</taxon>
        <taxon>Euteleostomi</taxon>
        <taxon>Actinopterygii</taxon>
        <taxon>Neopterygii</taxon>
        <taxon>Teleostei</taxon>
        <taxon>Anguilliformes</taxon>
        <taxon>Anguillidae</taxon>
        <taxon>Anguilla</taxon>
    </lineage>
</organism>
<evidence type="ECO:0000313" key="1">
    <source>
        <dbReference type="EMBL" id="JAH50310.1"/>
    </source>
</evidence>
<proteinExistence type="predicted"/>
<accession>A0A0E9TBR0</accession>
<reference evidence="1" key="1">
    <citation type="submission" date="2014-11" db="EMBL/GenBank/DDBJ databases">
        <authorList>
            <person name="Amaro Gonzalez C."/>
        </authorList>
    </citation>
    <scope>NUCLEOTIDE SEQUENCE</scope>
</reference>
<reference evidence="1" key="2">
    <citation type="journal article" date="2015" name="Fish Shellfish Immunol.">
        <title>Early steps in the European eel (Anguilla anguilla)-Vibrio vulnificus interaction in the gills: Role of the RtxA13 toxin.</title>
        <authorList>
            <person name="Callol A."/>
            <person name="Pajuelo D."/>
            <person name="Ebbesson L."/>
            <person name="Teles M."/>
            <person name="MacKenzie S."/>
            <person name="Amaro C."/>
        </authorList>
    </citation>
    <scope>NUCLEOTIDE SEQUENCE</scope>
</reference>
<dbReference type="EMBL" id="GBXM01058267">
    <property type="protein sequence ID" value="JAH50310.1"/>
    <property type="molecule type" value="Transcribed_RNA"/>
</dbReference>